<comment type="caution">
    <text evidence="1">The sequence shown here is derived from an EMBL/GenBank/DDBJ whole genome shotgun (WGS) entry which is preliminary data.</text>
</comment>
<name>A0A927HRR0_KLEPN</name>
<protein>
    <submittedName>
        <fullName evidence="1">Uncharacterized protein</fullName>
    </submittedName>
</protein>
<dbReference type="AlphaFoldDB" id="A0A927HRR0"/>
<accession>A0A927HRR0</accession>
<dbReference type="EMBL" id="JACXTN010000004">
    <property type="protein sequence ID" value="MBD3710025.1"/>
    <property type="molecule type" value="Genomic_DNA"/>
</dbReference>
<sequence>MGLTVFVLPRLNVERFCYSRNIIFPGAVVAVNRCGEALIRQSVAVLCMIIGYPVLHSLTANCDNGMFELVSVADQLLI</sequence>
<dbReference type="Proteomes" id="UP000616340">
    <property type="component" value="Unassembled WGS sequence"/>
</dbReference>
<evidence type="ECO:0000313" key="2">
    <source>
        <dbReference type="Proteomes" id="UP000616340"/>
    </source>
</evidence>
<gene>
    <name evidence="1" type="ORF">IE996_30560</name>
</gene>
<evidence type="ECO:0000313" key="1">
    <source>
        <dbReference type="EMBL" id="MBD3710025.1"/>
    </source>
</evidence>
<reference evidence="1" key="1">
    <citation type="submission" date="2020-07" db="EMBL/GenBank/DDBJ databases">
        <title>Clinical and genomic characterization of carbapenemase-producing Enterobacterales causing secondary infections during the COVID-19 crisis at a New York City hospital.</title>
        <authorList>
            <person name="Gomez-Simmonds A."/>
            <person name="Annavajhala M.K."/>
            <person name="Uhlemann A.-C."/>
        </authorList>
    </citation>
    <scope>NUCLEOTIDE SEQUENCE</scope>
    <source>
        <strain evidence="1">NK1677</strain>
    </source>
</reference>
<organism evidence="1 2">
    <name type="scientific">Klebsiella pneumoniae</name>
    <dbReference type="NCBI Taxonomy" id="573"/>
    <lineage>
        <taxon>Bacteria</taxon>
        <taxon>Pseudomonadati</taxon>
        <taxon>Pseudomonadota</taxon>
        <taxon>Gammaproteobacteria</taxon>
        <taxon>Enterobacterales</taxon>
        <taxon>Enterobacteriaceae</taxon>
        <taxon>Klebsiella/Raoultella group</taxon>
        <taxon>Klebsiella</taxon>
        <taxon>Klebsiella pneumoniae complex</taxon>
    </lineage>
</organism>
<proteinExistence type="predicted"/>